<evidence type="ECO:0000256" key="4">
    <source>
        <dbReference type="PROSITE-ProRule" id="PRU00335"/>
    </source>
</evidence>
<protein>
    <submittedName>
        <fullName evidence="7">TetR/AcrR family transcriptional regulator</fullName>
    </submittedName>
</protein>
<dbReference type="PRINTS" id="PR00455">
    <property type="entry name" value="HTHTETR"/>
</dbReference>
<evidence type="ECO:0000256" key="1">
    <source>
        <dbReference type="ARBA" id="ARBA00023015"/>
    </source>
</evidence>
<dbReference type="Gene3D" id="1.10.357.10">
    <property type="entry name" value="Tetracycline Repressor, domain 2"/>
    <property type="match status" value="1"/>
</dbReference>
<proteinExistence type="predicted"/>
<keyword evidence="1" id="KW-0805">Transcription regulation</keyword>
<evidence type="ECO:0000256" key="5">
    <source>
        <dbReference type="SAM" id="MobiDB-lite"/>
    </source>
</evidence>
<dbReference type="InterPro" id="IPR009057">
    <property type="entry name" value="Homeodomain-like_sf"/>
</dbReference>
<feature type="domain" description="HTH tetR-type" evidence="6">
    <location>
        <begin position="19"/>
        <end position="78"/>
    </location>
</feature>
<evidence type="ECO:0000259" key="6">
    <source>
        <dbReference type="PROSITE" id="PS50977"/>
    </source>
</evidence>
<dbReference type="EMBL" id="CP038266">
    <property type="protein sequence ID" value="QBR90120.1"/>
    <property type="molecule type" value="Genomic_DNA"/>
</dbReference>
<dbReference type="InterPro" id="IPR001647">
    <property type="entry name" value="HTH_TetR"/>
</dbReference>
<keyword evidence="3" id="KW-0804">Transcription</keyword>
<feature type="DNA-binding region" description="H-T-H motif" evidence="4">
    <location>
        <begin position="41"/>
        <end position="60"/>
    </location>
</feature>
<accession>A0ABX5SVB3</accession>
<evidence type="ECO:0000313" key="8">
    <source>
        <dbReference type="Proteomes" id="UP000295748"/>
    </source>
</evidence>
<dbReference type="PANTHER" id="PTHR30055">
    <property type="entry name" value="HTH-TYPE TRANSCRIPTIONAL REGULATOR RUTR"/>
    <property type="match status" value="1"/>
</dbReference>
<feature type="region of interest" description="Disordered" evidence="5">
    <location>
        <begin position="1"/>
        <end position="21"/>
    </location>
</feature>
<evidence type="ECO:0000256" key="2">
    <source>
        <dbReference type="ARBA" id="ARBA00023125"/>
    </source>
</evidence>
<dbReference type="RefSeq" id="WP_135069454.1">
    <property type="nucleotide sequence ID" value="NZ_CP038266.1"/>
</dbReference>
<dbReference type="Pfam" id="PF00440">
    <property type="entry name" value="TetR_N"/>
    <property type="match status" value="1"/>
</dbReference>
<evidence type="ECO:0000256" key="3">
    <source>
        <dbReference type="ARBA" id="ARBA00023163"/>
    </source>
</evidence>
<dbReference type="PANTHER" id="PTHR30055:SF234">
    <property type="entry name" value="HTH-TYPE TRANSCRIPTIONAL REGULATOR BETI"/>
    <property type="match status" value="1"/>
</dbReference>
<keyword evidence="2 4" id="KW-0238">DNA-binding</keyword>
<dbReference type="InterPro" id="IPR050109">
    <property type="entry name" value="HTH-type_TetR-like_transc_reg"/>
</dbReference>
<keyword evidence="8" id="KW-1185">Reference proteome</keyword>
<dbReference type="PROSITE" id="PS50977">
    <property type="entry name" value="HTH_TETR_2"/>
    <property type="match status" value="1"/>
</dbReference>
<evidence type="ECO:0000313" key="7">
    <source>
        <dbReference type="EMBL" id="QBR90120.1"/>
    </source>
</evidence>
<name>A0ABX5SVB3_9MICO</name>
<organism evidence="7 8">
    <name type="scientific">Microbacterium wangchenii</name>
    <dbReference type="NCBI Taxonomy" id="2541726"/>
    <lineage>
        <taxon>Bacteria</taxon>
        <taxon>Bacillati</taxon>
        <taxon>Actinomycetota</taxon>
        <taxon>Actinomycetes</taxon>
        <taxon>Micrococcales</taxon>
        <taxon>Microbacteriaceae</taxon>
        <taxon>Microbacterium</taxon>
    </lineage>
</organism>
<gene>
    <name evidence="7" type="ORF">E4K62_16390</name>
</gene>
<reference evidence="7 8" key="1">
    <citation type="submission" date="2019-03" db="EMBL/GenBank/DDBJ databases">
        <authorList>
            <person name="Dong K."/>
        </authorList>
    </citation>
    <scope>NUCLEOTIDE SEQUENCE [LARGE SCALE GENOMIC DNA]</scope>
    <source>
        <strain evidence="8">dk512</strain>
    </source>
</reference>
<dbReference type="SUPFAM" id="SSF46689">
    <property type="entry name" value="Homeodomain-like"/>
    <property type="match status" value="1"/>
</dbReference>
<dbReference type="Proteomes" id="UP000295748">
    <property type="component" value="Chromosome"/>
</dbReference>
<sequence length="188" mass="20090">MSRSPEVPPKRNRGPVAGPGNRRALLAAAREVYAESGPGAPFSAVARRAGVGQGSLYRHFPDRIALAAAVFEENVAELEALAAPEDAHLADLFDAIVAQALPSSAFIELTTSHRQDPTVRHLGERFRALVDRVVARERAAGRIGAHVDTEDVVLVAGMLATELARAEPAARTEVARRVRALVHRAFAP</sequence>